<keyword evidence="1" id="KW-1133">Transmembrane helix</keyword>
<feature type="non-terminal residue" evidence="2">
    <location>
        <position position="1"/>
    </location>
</feature>
<feature type="transmembrane region" description="Helical" evidence="1">
    <location>
        <begin position="12"/>
        <end position="36"/>
    </location>
</feature>
<accession>A0ABS5VLS2</accession>
<keyword evidence="3" id="KW-1185">Reference proteome</keyword>
<reference evidence="2 3" key="1">
    <citation type="submission" date="2021-05" db="EMBL/GenBank/DDBJ databases">
        <title>A Polyphasic approach of four new species of the genus Ohtaekwangia: Ohtaekwangia histidinii sp. nov., Ohtaekwangia cretensis sp. nov., Ohtaekwangia indiensis sp. nov., Ohtaekwangia reichenbachii sp. nov. from diverse environment.</title>
        <authorList>
            <person name="Octaviana S."/>
        </authorList>
    </citation>
    <scope>NUCLEOTIDE SEQUENCE [LARGE SCALE GENOMIC DNA]</scope>
    <source>
        <strain evidence="2 3">PWU20</strain>
    </source>
</reference>
<evidence type="ECO:0000313" key="3">
    <source>
        <dbReference type="Proteomes" id="UP000772618"/>
    </source>
</evidence>
<name>A0ABS5VLS2_9BACT</name>
<gene>
    <name evidence="2" type="ORF">KK060_00835</name>
</gene>
<dbReference type="Proteomes" id="UP000772618">
    <property type="component" value="Unassembled WGS sequence"/>
</dbReference>
<keyword evidence="1" id="KW-0472">Membrane</keyword>
<evidence type="ECO:0000256" key="1">
    <source>
        <dbReference type="SAM" id="Phobius"/>
    </source>
</evidence>
<protein>
    <submittedName>
        <fullName evidence="2">Uncharacterized protein</fullName>
    </submittedName>
</protein>
<proteinExistence type="predicted"/>
<comment type="caution">
    <text evidence="2">The sequence shown here is derived from an EMBL/GenBank/DDBJ whole genome shotgun (WGS) entry which is preliminary data.</text>
</comment>
<dbReference type="EMBL" id="JAHESD010000001">
    <property type="protein sequence ID" value="MBT1701804.1"/>
    <property type="molecule type" value="Genomic_DNA"/>
</dbReference>
<evidence type="ECO:0000313" key="2">
    <source>
        <dbReference type="EMBL" id="MBT1701804.1"/>
    </source>
</evidence>
<sequence length="61" mass="6975">FPDKTSIDSISWLPISFSFQNLTMISISWGPLSIIIHSKNVRSHFKIIVVLIKPQFQITGF</sequence>
<keyword evidence="1" id="KW-0812">Transmembrane</keyword>
<dbReference type="RefSeq" id="WP_254151503.1">
    <property type="nucleotide sequence ID" value="NZ_JAHESD010000001.1"/>
</dbReference>
<organism evidence="2 3">
    <name type="scientific">Chryseosolibacter indicus</name>
    <dbReference type="NCBI Taxonomy" id="2782351"/>
    <lineage>
        <taxon>Bacteria</taxon>
        <taxon>Pseudomonadati</taxon>
        <taxon>Bacteroidota</taxon>
        <taxon>Cytophagia</taxon>
        <taxon>Cytophagales</taxon>
        <taxon>Chryseotaleaceae</taxon>
        <taxon>Chryseosolibacter</taxon>
    </lineage>
</organism>